<keyword evidence="3" id="KW-0645">Protease</keyword>
<feature type="domain" description="Ubiquitin-like protease family profile" evidence="7">
    <location>
        <begin position="523"/>
        <end position="643"/>
    </location>
</feature>
<proteinExistence type="inferred from homology"/>
<keyword evidence="9" id="KW-1185">Reference proteome</keyword>
<name>A0A5N6PTH6_9ASTR</name>
<dbReference type="InterPro" id="IPR003653">
    <property type="entry name" value="Peptidase_C48_C"/>
</dbReference>
<dbReference type="PANTHER" id="PTHR10460:SF10">
    <property type="entry name" value="PROTEIN ABIL3"/>
    <property type="match status" value="1"/>
</dbReference>
<feature type="region of interest" description="Disordered" evidence="6">
    <location>
        <begin position="895"/>
        <end position="977"/>
    </location>
</feature>
<dbReference type="Pfam" id="PF02902">
    <property type="entry name" value="Peptidase_C48"/>
    <property type="match status" value="1"/>
</dbReference>
<keyword evidence="4" id="KW-0378">Hydrolase</keyword>
<organism evidence="8 9">
    <name type="scientific">Mikania micrantha</name>
    <name type="common">bitter vine</name>
    <dbReference type="NCBI Taxonomy" id="192012"/>
    <lineage>
        <taxon>Eukaryota</taxon>
        <taxon>Viridiplantae</taxon>
        <taxon>Streptophyta</taxon>
        <taxon>Embryophyta</taxon>
        <taxon>Tracheophyta</taxon>
        <taxon>Spermatophyta</taxon>
        <taxon>Magnoliopsida</taxon>
        <taxon>eudicotyledons</taxon>
        <taxon>Gunneridae</taxon>
        <taxon>Pentapetalae</taxon>
        <taxon>asterids</taxon>
        <taxon>campanulids</taxon>
        <taxon>Asterales</taxon>
        <taxon>Asteraceae</taxon>
        <taxon>Asteroideae</taxon>
        <taxon>Heliantheae alliance</taxon>
        <taxon>Eupatorieae</taxon>
        <taxon>Mikania</taxon>
    </lineage>
</organism>
<feature type="compositionally biased region" description="Acidic residues" evidence="6">
    <location>
        <begin position="195"/>
        <end position="227"/>
    </location>
</feature>
<dbReference type="Gene3D" id="3.40.395.10">
    <property type="entry name" value="Adenoviral Proteinase, Chain A"/>
    <property type="match status" value="1"/>
</dbReference>
<evidence type="ECO:0000256" key="2">
    <source>
        <dbReference type="ARBA" id="ARBA00010020"/>
    </source>
</evidence>
<dbReference type="AlphaFoldDB" id="A0A5N6PTH6"/>
<dbReference type="InterPro" id="IPR038765">
    <property type="entry name" value="Papain-like_cys_pep_sf"/>
</dbReference>
<evidence type="ECO:0000313" key="8">
    <source>
        <dbReference type="EMBL" id="KAD6796390.1"/>
    </source>
</evidence>
<evidence type="ECO:0000256" key="6">
    <source>
        <dbReference type="SAM" id="MobiDB-lite"/>
    </source>
</evidence>
<feature type="region of interest" description="Disordered" evidence="6">
    <location>
        <begin position="1"/>
        <end position="33"/>
    </location>
</feature>
<protein>
    <recommendedName>
        <fullName evidence="7">Ubiquitin-like protease family profile domain-containing protein</fullName>
    </recommendedName>
</protein>
<gene>
    <name evidence="8" type="ORF">E3N88_07286</name>
</gene>
<comment type="function">
    <text evidence="5">Involved in regulation of actin and microtubule organization. Part of a WAVE complex that activates the Arp2/3 complex.</text>
</comment>
<evidence type="ECO:0000256" key="5">
    <source>
        <dbReference type="ARBA" id="ARBA00025223"/>
    </source>
</evidence>
<dbReference type="GO" id="GO:0006508">
    <property type="term" value="P:proteolysis"/>
    <property type="evidence" value="ECO:0007669"/>
    <property type="project" value="UniProtKB-KW"/>
</dbReference>
<dbReference type="InterPro" id="IPR028457">
    <property type="entry name" value="ABI"/>
</dbReference>
<feature type="compositionally biased region" description="Basic and acidic residues" evidence="6">
    <location>
        <begin position="228"/>
        <end position="242"/>
    </location>
</feature>
<dbReference type="Proteomes" id="UP000326396">
    <property type="component" value="Linkage Group LG11"/>
</dbReference>
<dbReference type="Gene3D" id="6.10.140.1620">
    <property type="match status" value="1"/>
</dbReference>
<reference evidence="8 9" key="1">
    <citation type="submission" date="2019-05" db="EMBL/GenBank/DDBJ databases">
        <title>Mikania micrantha, genome provides insights into the molecular mechanism of rapid growth.</title>
        <authorList>
            <person name="Liu B."/>
        </authorList>
    </citation>
    <scope>NUCLEOTIDE SEQUENCE [LARGE SCALE GENOMIC DNA]</scope>
    <source>
        <strain evidence="8">NLD-2019</strain>
        <tissue evidence="8">Leaf</tissue>
    </source>
</reference>
<comment type="similarity">
    <text evidence="1">Belongs to the peptidase C48 family.</text>
</comment>
<dbReference type="PANTHER" id="PTHR10460">
    <property type="entry name" value="ABL INTERACTOR FAMILY MEMBER"/>
    <property type="match status" value="1"/>
</dbReference>
<evidence type="ECO:0000256" key="4">
    <source>
        <dbReference type="ARBA" id="ARBA00022801"/>
    </source>
</evidence>
<dbReference type="OrthoDB" id="5971719at2759"/>
<dbReference type="GO" id="GO:0008234">
    <property type="term" value="F:cysteine-type peptidase activity"/>
    <property type="evidence" value="ECO:0007669"/>
    <property type="project" value="InterPro"/>
</dbReference>
<feature type="region of interest" description="Disordered" evidence="6">
    <location>
        <begin position="193"/>
        <end position="246"/>
    </location>
</feature>
<evidence type="ECO:0000259" key="7">
    <source>
        <dbReference type="Pfam" id="PF02902"/>
    </source>
</evidence>
<accession>A0A5N6PTH6</accession>
<evidence type="ECO:0000256" key="1">
    <source>
        <dbReference type="ARBA" id="ARBA00005234"/>
    </source>
</evidence>
<comment type="caution">
    <text evidence="8">The sequence shown here is derived from an EMBL/GenBank/DDBJ whole genome shotgun (WGS) entry which is preliminary data.</text>
</comment>
<sequence>MTLISIQSYDSSDDDDDFIRPPKRQKQTSKTVDQTNEDIRQQFVDYMDKKLKGRVGVVNLKHSVTGLSKQQKKAIIAMGFKPFLSIAVDTIPTRLAHWLVSNYDCERNELNAGNHIIKVTSVTVKDVLGVPLGKITINEKNKPRIRSSDTLKTWKEQYELDIHLFENGPFTDYEKDGNDEDGSEDDVHVVIESSADGDDEGDCDEGDDDESDCDEGDGDEADGDEADCDVHHEGDGDEDGHTNDSAVDEDVDVAGEKSSEVANNEEMTNMKKKWNDTINVISTLASVGNLGSDHIPQEYHLDDVTPTFVQEMVQACEQVEISRSISKTVHPVSENVDLAANIDTVIATIPFLQPVSIENKDQQSDPLDKDETNQTPAFPIKHTYKRHPREKFVSESLRSPFVERSVVLGSKLTKEETVLSRYMFDPRNDPHTLVFMTQSKTEFYNVIFESLFPGIYIHIGVLESWMHILNADEKHRGPGSPLRLFLTPNIIPLPMLDKGIPDKARMEVFQSNIDVLLTNYNINNINKVDLIFIPIIKSEHVFLFVFDLKNPSVVIIDNMETANQSGDRYSHIPYIMKDVLTNYLLSKDHPSALKISNQTPQSIDLPWKTTKNGVDCGIFCMRHMETYMDGGPKKWNSGLLNESEGQNKQLNQLRFKYLCKILMSNANFLKEDILALSIKHDEMDEKKKKWPKTITNMIKSGFIDTKYIGHDPLVRIQLQLIHKLPRISHVDKNISDLENLRKQLYSAAEYFELSYTNDDQKQLVVDTLKDYAIKALVNTVDHLGAVSYKVNNLIDQKVEEVSGAELQVSCIEQRLRTCQGYFDHEGVSQQALMINTPKYHKRCIFPVEEKGRNGTKLKHQESIMDNEHNWHEYQNGQSPSPPRANQQPESFSFAGTVTRTDIEKRSISPSRFPLLRGGSFSMTTAQNSRSNSRSSTPNRSRATTPTSIAQQHSEPRKSTSRHRNDHPDMYKEAGQIPSKTKRLLKTLLSRRKTKKDEMLYTYLDEY</sequence>
<dbReference type="EMBL" id="SZYD01000003">
    <property type="protein sequence ID" value="KAD6796390.1"/>
    <property type="molecule type" value="Genomic_DNA"/>
</dbReference>
<comment type="similarity">
    <text evidence="2">Belongs to the ABI family.</text>
</comment>
<evidence type="ECO:0000256" key="3">
    <source>
        <dbReference type="ARBA" id="ARBA00022670"/>
    </source>
</evidence>
<evidence type="ECO:0000313" key="9">
    <source>
        <dbReference type="Proteomes" id="UP000326396"/>
    </source>
</evidence>
<feature type="compositionally biased region" description="Low complexity" evidence="6">
    <location>
        <begin position="923"/>
        <end position="947"/>
    </location>
</feature>
<dbReference type="SUPFAM" id="SSF54001">
    <property type="entry name" value="Cysteine proteinases"/>
    <property type="match status" value="1"/>
</dbReference>